<comment type="subcellular location">
    <subcellularLocation>
        <location evidence="1">Cell inner membrane</location>
        <topology evidence="1">Multi-pass membrane protein</topology>
    </subcellularLocation>
</comment>
<sequence length="734" mass="77219">MTIPASYSFKTIRSMQLKIALISGLCLAGTSAALIAYSVFSTSNTMQYVGSEVSQLVDRQTKELLLNRAASEASAIKAELELGLNAARVMAESFAELAGNKTAATPNELRRTQLNAVLRNVLHLNPAFNGTYSAWEPDSLDGKDESFQGRKDLGSDGTGRFLPYWTRDSKGSIALQPLVEYDSADRHPNGLVKGAWYINPRTTGKENILGPLPYIVQGQQVFLATMSVPIVINGSFHGVAGADYNLDFVQKLTERINGSMFEGKGKVTIVNDTGLTVANSVGAEFIGKNASNGDSRWTEAMAGVNAGKTMVQDDPQSSNVDVYSPIKIGRTGASWVVVISVPRAVVMASVRQLDASLASRAAATTYWQLGVGLMIVSIAIVLITLSAGGIARPTKRCAEFAQGISKGDFEQKLDIEQADEVGILASALRGMQDDLKRSIAQRIEDQAAADAQRRDTMHKLANAFEASVGEIVETVSSSSTELEASAATLTGTADRSQKMATAVAAASEEASTNVQSVASATEQMASSVDEISRQVQESARIARDAVEQAKTTNDRVGELSQAASRIGAVVELINTIAGQTNLLALNATIEAARAGDAGRGFAVVASEVKALAEQTAKATGEISQQIGGIQAATESSVGAIKEISATINGISEISSTIASAVEEQGAATQEISRNVQQAAQGTQEVSANITEVQRGAAETGAASSQVLSAAQSLSRDSKRLRLEVGRFLDSVRAA</sequence>
<dbReference type="PANTHER" id="PTHR32089:SF112">
    <property type="entry name" value="LYSOZYME-LIKE PROTEIN-RELATED"/>
    <property type="match status" value="1"/>
</dbReference>
<dbReference type="GO" id="GO:0005886">
    <property type="term" value="C:plasma membrane"/>
    <property type="evidence" value="ECO:0007669"/>
    <property type="project" value="UniProtKB-SubCell"/>
</dbReference>
<dbReference type="Gene3D" id="3.30.450.20">
    <property type="entry name" value="PAS domain"/>
    <property type="match status" value="2"/>
</dbReference>
<dbReference type="SMART" id="SM00304">
    <property type="entry name" value="HAMP"/>
    <property type="match status" value="1"/>
</dbReference>
<accession>A0A1H8LWX2</accession>
<dbReference type="Proteomes" id="UP000199615">
    <property type="component" value="Unassembled WGS sequence"/>
</dbReference>
<keyword evidence="6" id="KW-1133">Transmembrane helix</keyword>
<evidence type="ECO:0000256" key="6">
    <source>
        <dbReference type="SAM" id="Phobius"/>
    </source>
</evidence>
<dbReference type="PROSITE" id="PS50885">
    <property type="entry name" value="HAMP"/>
    <property type="match status" value="1"/>
</dbReference>
<protein>
    <submittedName>
        <fullName evidence="10">Methyl-accepting chemotaxis sensory transducer with Cache sensor</fullName>
    </submittedName>
</protein>
<dbReference type="InterPro" id="IPR004089">
    <property type="entry name" value="MCPsignal_dom"/>
</dbReference>
<dbReference type="PROSITE" id="PS50111">
    <property type="entry name" value="CHEMOTAXIS_TRANSDUC_2"/>
    <property type="match status" value="1"/>
</dbReference>
<dbReference type="CDD" id="cd06225">
    <property type="entry name" value="HAMP"/>
    <property type="match status" value="1"/>
</dbReference>
<proteinExistence type="inferred from homology"/>
<comment type="similarity">
    <text evidence="4">Belongs to the methyl-accepting chemotaxis (MCP) protein family.</text>
</comment>
<feature type="domain" description="Methyl-accepting transducer" evidence="7">
    <location>
        <begin position="471"/>
        <end position="714"/>
    </location>
</feature>
<evidence type="ECO:0000256" key="2">
    <source>
        <dbReference type="ARBA" id="ARBA00022519"/>
    </source>
</evidence>
<dbReference type="InterPro" id="IPR003660">
    <property type="entry name" value="HAMP_dom"/>
</dbReference>
<keyword evidence="11" id="KW-1185">Reference proteome</keyword>
<dbReference type="OrthoDB" id="9814362at2"/>
<dbReference type="PANTHER" id="PTHR32089">
    <property type="entry name" value="METHYL-ACCEPTING CHEMOTAXIS PROTEIN MCPB"/>
    <property type="match status" value="1"/>
</dbReference>
<feature type="transmembrane region" description="Helical" evidence="6">
    <location>
        <begin position="366"/>
        <end position="387"/>
    </location>
</feature>
<keyword evidence="3 5" id="KW-0807">Transducer</keyword>
<evidence type="ECO:0000313" key="11">
    <source>
        <dbReference type="Proteomes" id="UP000199615"/>
    </source>
</evidence>
<dbReference type="Pfam" id="PF22673">
    <property type="entry name" value="MCP-like_PDC_1"/>
    <property type="match status" value="1"/>
</dbReference>
<evidence type="ECO:0000259" key="9">
    <source>
        <dbReference type="PROSITE" id="PS50885"/>
    </source>
</evidence>
<name>A0A1H8LWX2_9BRAD</name>
<dbReference type="Pfam" id="PF00015">
    <property type="entry name" value="MCPsignal"/>
    <property type="match status" value="1"/>
</dbReference>
<organism evidence="10 11">
    <name type="scientific">Rhodopseudomonas pseudopalustris</name>
    <dbReference type="NCBI Taxonomy" id="1513892"/>
    <lineage>
        <taxon>Bacteria</taxon>
        <taxon>Pseudomonadati</taxon>
        <taxon>Pseudomonadota</taxon>
        <taxon>Alphaproteobacteria</taxon>
        <taxon>Hyphomicrobiales</taxon>
        <taxon>Nitrobacteraceae</taxon>
        <taxon>Rhodopseudomonas</taxon>
    </lineage>
</organism>
<dbReference type="RefSeq" id="WP_092681190.1">
    <property type="nucleotide sequence ID" value="NZ_FODT01000001.1"/>
</dbReference>
<dbReference type="GO" id="GO:0007165">
    <property type="term" value="P:signal transduction"/>
    <property type="evidence" value="ECO:0007669"/>
    <property type="project" value="UniProtKB-KW"/>
</dbReference>
<dbReference type="Gene3D" id="1.10.287.950">
    <property type="entry name" value="Methyl-accepting chemotaxis protein"/>
    <property type="match status" value="1"/>
</dbReference>
<dbReference type="AlphaFoldDB" id="A0A1H8LWX2"/>
<dbReference type="Pfam" id="PF00672">
    <property type="entry name" value="HAMP"/>
    <property type="match status" value="1"/>
</dbReference>
<feature type="domain" description="HAMP" evidence="9">
    <location>
        <begin position="388"/>
        <end position="440"/>
    </location>
</feature>
<evidence type="ECO:0000313" key="10">
    <source>
        <dbReference type="EMBL" id="SEO09595.1"/>
    </source>
</evidence>
<keyword evidence="6" id="KW-0472">Membrane</keyword>
<evidence type="ECO:0000256" key="5">
    <source>
        <dbReference type="PROSITE-ProRule" id="PRU00284"/>
    </source>
</evidence>
<reference evidence="11" key="1">
    <citation type="submission" date="2016-10" db="EMBL/GenBank/DDBJ databases">
        <authorList>
            <person name="Varghese N."/>
            <person name="Submissions S."/>
        </authorList>
    </citation>
    <scope>NUCLEOTIDE SEQUENCE [LARGE SCALE GENOMIC DNA]</scope>
    <source>
        <strain evidence="11">DSM 123</strain>
    </source>
</reference>
<dbReference type="CDD" id="cd12913">
    <property type="entry name" value="PDC1_MCP_like"/>
    <property type="match status" value="1"/>
</dbReference>
<dbReference type="PROSITE" id="PS50192">
    <property type="entry name" value="T_SNARE"/>
    <property type="match status" value="1"/>
</dbReference>
<evidence type="ECO:0000256" key="1">
    <source>
        <dbReference type="ARBA" id="ARBA00004429"/>
    </source>
</evidence>
<feature type="domain" description="T-SNARE coiled-coil homology" evidence="8">
    <location>
        <begin position="630"/>
        <end position="692"/>
    </location>
</feature>
<dbReference type="Gene3D" id="6.10.340.10">
    <property type="match status" value="1"/>
</dbReference>
<evidence type="ECO:0000259" key="7">
    <source>
        <dbReference type="PROSITE" id="PS50111"/>
    </source>
</evidence>
<keyword evidence="2" id="KW-0997">Cell inner membrane</keyword>
<gene>
    <name evidence="10" type="ORF">SAMN05444123_101259</name>
</gene>
<evidence type="ECO:0000256" key="4">
    <source>
        <dbReference type="ARBA" id="ARBA00029447"/>
    </source>
</evidence>
<keyword evidence="2" id="KW-1003">Cell membrane</keyword>
<dbReference type="InterPro" id="IPR000727">
    <property type="entry name" value="T_SNARE_dom"/>
</dbReference>
<dbReference type="SMART" id="SM00283">
    <property type="entry name" value="MA"/>
    <property type="match status" value="1"/>
</dbReference>
<dbReference type="SUPFAM" id="SSF58104">
    <property type="entry name" value="Methyl-accepting chemotaxis protein (MCP) signaling domain"/>
    <property type="match status" value="1"/>
</dbReference>
<evidence type="ECO:0000259" key="8">
    <source>
        <dbReference type="PROSITE" id="PS50192"/>
    </source>
</evidence>
<dbReference type="EMBL" id="FODT01000001">
    <property type="protein sequence ID" value="SEO09595.1"/>
    <property type="molecule type" value="Genomic_DNA"/>
</dbReference>
<keyword evidence="6" id="KW-0812">Transmembrane</keyword>
<evidence type="ECO:0000256" key="3">
    <source>
        <dbReference type="ARBA" id="ARBA00023224"/>
    </source>
</evidence>